<accession>A0A3M7KTK4</accession>
<dbReference type="Proteomes" id="UP000279271">
    <property type="component" value="Unassembled WGS sequence"/>
</dbReference>
<feature type="domain" description="NADP-dependent oxidoreductase" evidence="2">
    <location>
        <begin position="2"/>
        <end position="270"/>
    </location>
</feature>
<dbReference type="GO" id="GO:0016491">
    <property type="term" value="F:oxidoreductase activity"/>
    <property type="evidence" value="ECO:0007669"/>
    <property type="project" value="UniProtKB-KW"/>
</dbReference>
<protein>
    <recommendedName>
        <fullName evidence="2">NADP-dependent oxidoreductase domain-containing protein</fullName>
    </recommendedName>
</protein>
<feature type="non-terminal residue" evidence="3">
    <location>
        <position position="1"/>
    </location>
</feature>
<reference evidence="4" key="1">
    <citation type="journal article" date="2018" name="Algal Res.">
        <title>Characterization of plant carbon substrate utilization by Auxenochlorella protothecoides.</title>
        <authorList>
            <person name="Vogler B.W."/>
            <person name="Starkenburg S.R."/>
            <person name="Sudasinghe N."/>
            <person name="Schambach J.Y."/>
            <person name="Rollin J.A."/>
            <person name="Pattathil S."/>
            <person name="Barry A.N."/>
        </authorList>
    </citation>
    <scope>NUCLEOTIDE SEQUENCE [LARGE SCALE GENOMIC DNA]</scope>
    <source>
        <strain evidence="4">UTEX 25</strain>
    </source>
</reference>
<dbReference type="PRINTS" id="PR00069">
    <property type="entry name" value="ALDKETRDTASE"/>
</dbReference>
<dbReference type="PANTHER" id="PTHR43625:SF40">
    <property type="entry name" value="ALDO-KETO REDUCTASE YAKC [NADP(+)]"/>
    <property type="match status" value="1"/>
</dbReference>
<dbReference type="EMBL" id="QOKY01000193">
    <property type="protein sequence ID" value="RMZ53861.1"/>
    <property type="molecule type" value="Genomic_DNA"/>
</dbReference>
<dbReference type="AlphaFoldDB" id="A0A3M7KTK4"/>
<evidence type="ECO:0000313" key="4">
    <source>
        <dbReference type="Proteomes" id="UP000279271"/>
    </source>
</evidence>
<organism evidence="3 4">
    <name type="scientific">Auxenochlorella protothecoides</name>
    <name type="common">Green microalga</name>
    <name type="synonym">Chlorella protothecoides</name>
    <dbReference type="NCBI Taxonomy" id="3075"/>
    <lineage>
        <taxon>Eukaryota</taxon>
        <taxon>Viridiplantae</taxon>
        <taxon>Chlorophyta</taxon>
        <taxon>core chlorophytes</taxon>
        <taxon>Trebouxiophyceae</taxon>
        <taxon>Chlorellales</taxon>
        <taxon>Chlorellaceae</taxon>
        <taxon>Auxenochlorella</taxon>
    </lineage>
</organism>
<comment type="caution">
    <text evidence="3">The sequence shown here is derived from an EMBL/GenBank/DDBJ whole genome shotgun (WGS) entry which is preliminary data.</text>
</comment>
<evidence type="ECO:0000256" key="1">
    <source>
        <dbReference type="ARBA" id="ARBA00023002"/>
    </source>
</evidence>
<keyword evidence="1" id="KW-0560">Oxidoreductase</keyword>
<dbReference type="PANTHER" id="PTHR43625">
    <property type="entry name" value="AFLATOXIN B1 ALDEHYDE REDUCTASE"/>
    <property type="match status" value="1"/>
</dbReference>
<dbReference type="InterPro" id="IPR023210">
    <property type="entry name" value="NADP_OxRdtase_dom"/>
</dbReference>
<sequence>VLHKAIEAGCMLDTSDVYGPFTNEELIGRAIAGIPRQKVIIATKFGLVLDASYNMSVDGSRKHVREACEASLKRLGVNYIDLYYLHRKDPATPIEETMAELKLLVEEGKIRHIGVSELTASDLRKAHAIHPLTALQLEWSLFTRDAEDEIIPLCRELGIGIVAYSPLGRGVLSGQIKSIDDLGEDDWRRTQPRFQAGAFEKNLELVKQVHDRAVAKGLTPGQLALAWLLAQGEDVVPIPGTKRLQYLEENLAANEVRLSPQELKELTKLADAAQVVGERYDPVLMQVRGDGSKPVIHKAIESGCMLDTSDIYGPFTNEELVGKAIATIPREKVTLATKFALYYKEDGSMAVDGSRKHVREACEASLKRLGVDYIDLYYMHRKDPGVPIEDTMAELKLLVDEGKIKYIGVSETSPEDIRRAHAVHPLSAVQLEWSLWTRESEEDIIPLCRELGIGIVAYSPLGRGFLTGQLKPEDLDSKDSRKSFPRFQEAAFEQNMKLVEAVKKLANSKDATAGQLALAWVLAQGDDVVPIPGTKRVKYLEENLGALDVTLTAEDLAELARIADPSNVTGARYNEAAMKANGLLQKVSVQRTDSKGRAQA</sequence>
<dbReference type="InterPro" id="IPR036812">
    <property type="entry name" value="NAD(P)_OxRdtase_dom_sf"/>
</dbReference>
<dbReference type="SUPFAM" id="SSF51430">
    <property type="entry name" value="NAD(P)-linked oxidoreductase"/>
    <property type="match status" value="2"/>
</dbReference>
<dbReference type="Gene3D" id="3.20.20.100">
    <property type="entry name" value="NADP-dependent oxidoreductase domain"/>
    <property type="match status" value="2"/>
</dbReference>
<evidence type="ECO:0000313" key="3">
    <source>
        <dbReference type="EMBL" id="RMZ53861.1"/>
    </source>
</evidence>
<dbReference type="GO" id="GO:0005737">
    <property type="term" value="C:cytoplasm"/>
    <property type="evidence" value="ECO:0007669"/>
    <property type="project" value="TreeGrafter"/>
</dbReference>
<dbReference type="CDD" id="cd19076">
    <property type="entry name" value="AKR_AKR13A_13D"/>
    <property type="match status" value="2"/>
</dbReference>
<dbReference type="InterPro" id="IPR020471">
    <property type="entry name" value="AKR"/>
</dbReference>
<gene>
    <name evidence="3" type="ORF">APUTEX25_005607</name>
</gene>
<dbReference type="Pfam" id="PF00248">
    <property type="entry name" value="Aldo_ket_red"/>
    <property type="match status" value="2"/>
</dbReference>
<evidence type="ECO:0000259" key="2">
    <source>
        <dbReference type="Pfam" id="PF00248"/>
    </source>
</evidence>
<dbReference type="InterPro" id="IPR050791">
    <property type="entry name" value="Aldo-Keto_reductase"/>
</dbReference>
<feature type="domain" description="NADP-dependent oxidoreductase" evidence="2">
    <location>
        <begin position="293"/>
        <end position="562"/>
    </location>
</feature>
<name>A0A3M7KTK4_AUXPR</name>
<proteinExistence type="predicted"/>